<sequence>MFIDKYNQVSSILNPIVRVLEFLEAREAAQRAGTGPDDGVAGFIEGAFGSIAKAKRLILADFFRSAFDGSGADNFFDAGSCIDGRLTSAWNWCSNIEKKPYFNVFLLAGFVGFNGGPEGFQ</sequence>
<organism evidence="1 2">
    <name type="scientific">Coemansia nantahalensis</name>
    <dbReference type="NCBI Taxonomy" id="2789366"/>
    <lineage>
        <taxon>Eukaryota</taxon>
        <taxon>Fungi</taxon>
        <taxon>Fungi incertae sedis</taxon>
        <taxon>Zoopagomycota</taxon>
        <taxon>Kickxellomycotina</taxon>
        <taxon>Kickxellomycetes</taxon>
        <taxon>Kickxellales</taxon>
        <taxon>Kickxellaceae</taxon>
        <taxon>Coemansia</taxon>
    </lineage>
</organism>
<comment type="caution">
    <text evidence="1">The sequence shown here is derived from an EMBL/GenBank/DDBJ whole genome shotgun (WGS) entry which is preliminary data.</text>
</comment>
<keyword evidence="2" id="KW-1185">Reference proteome</keyword>
<name>A0ACC1JM21_9FUNG</name>
<evidence type="ECO:0000313" key="2">
    <source>
        <dbReference type="Proteomes" id="UP001140234"/>
    </source>
</evidence>
<reference evidence="1" key="1">
    <citation type="submission" date="2022-07" db="EMBL/GenBank/DDBJ databases">
        <title>Phylogenomic reconstructions and comparative analyses of Kickxellomycotina fungi.</title>
        <authorList>
            <person name="Reynolds N.K."/>
            <person name="Stajich J.E."/>
            <person name="Barry K."/>
            <person name="Grigoriev I.V."/>
            <person name="Crous P."/>
            <person name="Smith M.E."/>
        </authorList>
    </citation>
    <scope>NUCLEOTIDE SEQUENCE</scope>
    <source>
        <strain evidence="1">CBS 109366</strain>
    </source>
</reference>
<dbReference type="Proteomes" id="UP001140234">
    <property type="component" value="Unassembled WGS sequence"/>
</dbReference>
<gene>
    <name evidence="1" type="ORF">IWQ57_005813</name>
</gene>
<accession>A0ACC1JM21</accession>
<dbReference type="EMBL" id="JANBUJ010002992">
    <property type="protein sequence ID" value="KAJ2762375.1"/>
    <property type="molecule type" value="Genomic_DNA"/>
</dbReference>
<evidence type="ECO:0000313" key="1">
    <source>
        <dbReference type="EMBL" id="KAJ2762375.1"/>
    </source>
</evidence>
<proteinExistence type="predicted"/>
<protein>
    <submittedName>
        <fullName evidence="1">Uncharacterized protein</fullName>
    </submittedName>
</protein>